<sequence length="649" mass="71619">MKHHHLSDHLISLCRDPTKSVSHALSQDPSLAPAEAAKQVFGASHPEVLDAPAPHERRPASAEELEKAKSCGDWGLEHGGREPSELFLRIYRDALLTLEGEKLEGVCSPCLMGRSGVVPLTVVGSVWDICRHMSNLIARAEKEVFLATNYWMDSDATRFITDALRELSKKAGERGEKAIVKLMYDRGNIKQLLDNHQKVPMATYTGENVRLPSPEELPNIDMEVVNYHRPALGTFHSKFMVVDRKFAVVSSNNIQKNDNLEMMTHLEGPIVDSFYDTALISWGNTLDPPLPSHSTPATEGGLPAFSRESFKNLHKPDVPETGNARSLAEVTTDGQKEHLPEHLPGDPHYDADIAGEVHRMQAAVSPKENEGVMEALSRHLNQNTHDDRKATAEPPPPGHEPTPYIPHPVHKPFPIAMVNRKPFGAPNHSSVYNPQNEAWLSAVRNAKNHVFIQTPDLNAAPLLPALIDAVKRGVTVTYYVCLGYNDAGELLPMQGGHNEGVAHKLYKQLEDDPEARDRLDIYFYVAADQNLPIHNSFKSRSCHIKIMIVDSAVGIMGNGNQDAQSWYHSQEVNIMVDDEETCRRWEEGLKRGQNTDRFGKAVKEGDKAGCWLDGNGELANGSIGVDAGKFSWAKGIVGAVKRVQGAGGF</sequence>
<proteinExistence type="predicted"/>
<dbReference type="OrthoDB" id="9997422at2759"/>
<dbReference type="GO" id="GO:0030572">
    <property type="term" value="F:phosphatidyltransferase activity"/>
    <property type="evidence" value="ECO:0007669"/>
    <property type="project" value="UniProtKB-ARBA"/>
</dbReference>
<dbReference type="InterPro" id="IPR025202">
    <property type="entry name" value="PLD-like_dom"/>
</dbReference>
<dbReference type="CDD" id="cd00138">
    <property type="entry name" value="PLDc_SF"/>
    <property type="match status" value="2"/>
</dbReference>
<keyword evidence="3" id="KW-1185">Reference proteome</keyword>
<accession>A0A6A6GTT7</accession>
<protein>
    <recommendedName>
        <fullName evidence="1">PLD phosphodiesterase domain-containing protein</fullName>
    </recommendedName>
</protein>
<evidence type="ECO:0000313" key="2">
    <source>
        <dbReference type="EMBL" id="KAF2229097.1"/>
    </source>
</evidence>
<reference evidence="2" key="1">
    <citation type="journal article" date="2020" name="Stud. Mycol.">
        <title>101 Dothideomycetes genomes: a test case for predicting lifestyles and emergence of pathogens.</title>
        <authorList>
            <person name="Haridas S."/>
            <person name="Albert R."/>
            <person name="Binder M."/>
            <person name="Bloem J."/>
            <person name="Labutti K."/>
            <person name="Salamov A."/>
            <person name="Andreopoulos B."/>
            <person name="Baker S."/>
            <person name="Barry K."/>
            <person name="Bills G."/>
            <person name="Bluhm B."/>
            <person name="Cannon C."/>
            <person name="Castanera R."/>
            <person name="Culley D."/>
            <person name="Daum C."/>
            <person name="Ezra D."/>
            <person name="Gonzalez J."/>
            <person name="Henrissat B."/>
            <person name="Kuo A."/>
            <person name="Liang C."/>
            <person name="Lipzen A."/>
            <person name="Lutzoni F."/>
            <person name="Magnuson J."/>
            <person name="Mondo S."/>
            <person name="Nolan M."/>
            <person name="Ohm R."/>
            <person name="Pangilinan J."/>
            <person name="Park H.-J."/>
            <person name="Ramirez L."/>
            <person name="Alfaro M."/>
            <person name="Sun H."/>
            <person name="Tritt A."/>
            <person name="Yoshinaga Y."/>
            <person name="Zwiers L.-H."/>
            <person name="Turgeon B."/>
            <person name="Goodwin S."/>
            <person name="Spatafora J."/>
            <person name="Crous P."/>
            <person name="Grigoriev I."/>
        </authorList>
    </citation>
    <scope>NUCLEOTIDE SEQUENCE</scope>
    <source>
        <strain evidence="2">Tuck. ex Michener</strain>
    </source>
</reference>
<dbReference type="InterPro" id="IPR001736">
    <property type="entry name" value="PLipase_D/transphosphatidylase"/>
</dbReference>
<feature type="domain" description="PLD phosphodiesterase" evidence="1">
    <location>
        <begin position="231"/>
        <end position="258"/>
    </location>
</feature>
<dbReference type="PANTHER" id="PTHR21248:SF22">
    <property type="entry name" value="PHOSPHOLIPASE D"/>
    <property type="match status" value="1"/>
</dbReference>
<gene>
    <name evidence="2" type="ORF">EV356DRAFT_496536</name>
</gene>
<feature type="domain" description="PLD phosphodiesterase" evidence="1">
    <location>
        <begin position="538"/>
        <end position="565"/>
    </location>
</feature>
<evidence type="ECO:0000259" key="1">
    <source>
        <dbReference type="PROSITE" id="PS50035"/>
    </source>
</evidence>
<dbReference type="Pfam" id="PF13091">
    <property type="entry name" value="PLDc_2"/>
    <property type="match status" value="2"/>
</dbReference>
<dbReference type="Proteomes" id="UP000800092">
    <property type="component" value="Unassembled WGS sequence"/>
</dbReference>
<dbReference type="EMBL" id="ML991876">
    <property type="protein sequence ID" value="KAF2229097.1"/>
    <property type="molecule type" value="Genomic_DNA"/>
</dbReference>
<dbReference type="PROSITE" id="PS50035">
    <property type="entry name" value="PLD"/>
    <property type="match status" value="2"/>
</dbReference>
<dbReference type="PANTHER" id="PTHR21248">
    <property type="entry name" value="CARDIOLIPIN SYNTHASE"/>
    <property type="match status" value="1"/>
</dbReference>
<name>A0A6A6GTT7_VIRVR</name>
<dbReference type="AlphaFoldDB" id="A0A6A6GTT7"/>
<organism evidence="2 3">
    <name type="scientific">Viridothelium virens</name>
    <name type="common">Speckled blister lichen</name>
    <name type="synonym">Trypethelium virens</name>
    <dbReference type="NCBI Taxonomy" id="1048519"/>
    <lineage>
        <taxon>Eukaryota</taxon>
        <taxon>Fungi</taxon>
        <taxon>Dikarya</taxon>
        <taxon>Ascomycota</taxon>
        <taxon>Pezizomycotina</taxon>
        <taxon>Dothideomycetes</taxon>
        <taxon>Dothideomycetes incertae sedis</taxon>
        <taxon>Trypetheliales</taxon>
        <taxon>Trypetheliaceae</taxon>
        <taxon>Viridothelium</taxon>
    </lineage>
</organism>
<dbReference type="Gene3D" id="3.30.870.10">
    <property type="entry name" value="Endonuclease Chain A"/>
    <property type="match status" value="2"/>
</dbReference>
<dbReference type="SMART" id="SM00155">
    <property type="entry name" value="PLDc"/>
    <property type="match status" value="2"/>
</dbReference>
<dbReference type="GO" id="GO:0032049">
    <property type="term" value="P:cardiolipin biosynthetic process"/>
    <property type="evidence" value="ECO:0007669"/>
    <property type="project" value="UniProtKB-ARBA"/>
</dbReference>
<dbReference type="SUPFAM" id="SSF56024">
    <property type="entry name" value="Phospholipase D/nuclease"/>
    <property type="match status" value="2"/>
</dbReference>
<evidence type="ECO:0000313" key="3">
    <source>
        <dbReference type="Proteomes" id="UP000800092"/>
    </source>
</evidence>